<reference evidence="1 2" key="1">
    <citation type="journal article" date="2019" name="Commun. Biol.">
        <title>The bagworm genome reveals a unique fibroin gene that provides high tensile strength.</title>
        <authorList>
            <person name="Kono N."/>
            <person name="Nakamura H."/>
            <person name="Ohtoshi R."/>
            <person name="Tomita M."/>
            <person name="Numata K."/>
            <person name="Arakawa K."/>
        </authorList>
    </citation>
    <scope>NUCLEOTIDE SEQUENCE [LARGE SCALE GENOMIC DNA]</scope>
</reference>
<dbReference type="Proteomes" id="UP000299102">
    <property type="component" value="Unassembled WGS sequence"/>
</dbReference>
<accession>A0A4C1U5P2</accession>
<dbReference type="AlphaFoldDB" id="A0A4C1U5P2"/>
<evidence type="ECO:0000313" key="1">
    <source>
        <dbReference type="EMBL" id="GBP21672.1"/>
    </source>
</evidence>
<protein>
    <submittedName>
        <fullName evidence="1">Uncharacterized protein</fullName>
    </submittedName>
</protein>
<name>A0A4C1U5P2_EUMVA</name>
<organism evidence="1 2">
    <name type="scientific">Eumeta variegata</name>
    <name type="common">Bagworm moth</name>
    <name type="synonym">Eumeta japonica</name>
    <dbReference type="NCBI Taxonomy" id="151549"/>
    <lineage>
        <taxon>Eukaryota</taxon>
        <taxon>Metazoa</taxon>
        <taxon>Ecdysozoa</taxon>
        <taxon>Arthropoda</taxon>
        <taxon>Hexapoda</taxon>
        <taxon>Insecta</taxon>
        <taxon>Pterygota</taxon>
        <taxon>Neoptera</taxon>
        <taxon>Endopterygota</taxon>
        <taxon>Lepidoptera</taxon>
        <taxon>Glossata</taxon>
        <taxon>Ditrysia</taxon>
        <taxon>Tineoidea</taxon>
        <taxon>Psychidae</taxon>
        <taxon>Oiketicinae</taxon>
        <taxon>Eumeta</taxon>
    </lineage>
</organism>
<dbReference type="EMBL" id="BGZK01000131">
    <property type="protein sequence ID" value="GBP21672.1"/>
    <property type="molecule type" value="Genomic_DNA"/>
</dbReference>
<comment type="caution">
    <text evidence="1">The sequence shown here is derived from an EMBL/GenBank/DDBJ whole genome shotgun (WGS) entry which is preliminary data.</text>
</comment>
<sequence>MTTADDCNSLRPAPSQRRRLEHGIAIVNYLHDEMSTAAGWALGKLGGGGVGGHSAGHCGHKWIRYSLLNASLCEFVVTKRTHLWALLGNRIWVGSRHFGRCVRPRIYGRHGECPTSIMRLLNDIINCKFL</sequence>
<gene>
    <name evidence="1" type="ORF">EVAR_16219_1</name>
</gene>
<keyword evidence="2" id="KW-1185">Reference proteome</keyword>
<evidence type="ECO:0000313" key="2">
    <source>
        <dbReference type="Proteomes" id="UP000299102"/>
    </source>
</evidence>
<proteinExistence type="predicted"/>